<dbReference type="EMBL" id="BNEC01000005">
    <property type="protein sequence ID" value="GHI74036.1"/>
    <property type="molecule type" value="Genomic_DNA"/>
</dbReference>
<dbReference type="Proteomes" id="UP000613974">
    <property type="component" value="Unassembled WGS sequence"/>
</dbReference>
<name>A0ABQ3T0Z0_9ACTN</name>
<sequence length="62" mass="6019">MSAGQSDPVCEASGESMGSILVEHPGGEPPGGCADMGSGTGAVEDLSVSGVFGRAGFNSMQD</sequence>
<feature type="region of interest" description="Disordered" evidence="1">
    <location>
        <begin position="19"/>
        <end position="39"/>
    </location>
</feature>
<evidence type="ECO:0000313" key="2">
    <source>
        <dbReference type="EMBL" id="GHI74036.1"/>
    </source>
</evidence>
<keyword evidence="3" id="KW-1185">Reference proteome</keyword>
<comment type="caution">
    <text evidence="2">The sequence shown here is derived from an EMBL/GenBank/DDBJ whole genome shotgun (WGS) entry which is preliminary data.</text>
</comment>
<evidence type="ECO:0000313" key="3">
    <source>
        <dbReference type="Proteomes" id="UP000613974"/>
    </source>
</evidence>
<gene>
    <name evidence="2" type="ORF">Snoj_79540</name>
</gene>
<evidence type="ECO:0000256" key="1">
    <source>
        <dbReference type="SAM" id="MobiDB-lite"/>
    </source>
</evidence>
<reference evidence="3" key="1">
    <citation type="submission" date="2023-07" db="EMBL/GenBank/DDBJ databases">
        <title>Whole genome shotgun sequence of Streptomyces nojiriensis NBRC 13794.</title>
        <authorList>
            <person name="Komaki H."/>
            <person name="Tamura T."/>
        </authorList>
    </citation>
    <scope>NUCLEOTIDE SEQUENCE [LARGE SCALE GENOMIC DNA]</scope>
    <source>
        <strain evidence="3">NBRC 13794</strain>
    </source>
</reference>
<organism evidence="2 3">
    <name type="scientific">Streptomyces nojiriensis</name>
    <dbReference type="NCBI Taxonomy" id="66374"/>
    <lineage>
        <taxon>Bacteria</taxon>
        <taxon>Bacillati</taxon>
        <taxon>Actinomycetota</taxon>
        <taxon>Actinomycetes</taxon>
        <taxon>Kitasatosporales</taxon>
        <taxon>Streptomycetaceae</taxon>
        <taxon>Streptomyces</taxon>
    </lineage>
</organism>
<protein>
    <submittedName>
        <fullName evidence="2">Uncharacterized protein</fullName>
    </submittedName>
</protein>
<proteinExistence type="predicted"/>
<accession>A0ABQ3T0Z0</accession>